<reference evidence="2 3" key="1">
    <citation type="submission" date="2019-03" db="EMBL/GenBank/DDBJ databases">
        <title>Sequencing the genomes of 1000 actinobacteria strains.</title>
        <authorList>
            <person name="Klenk H.-P."/>
        </authorList>
    </citation>
    <scope>NUCLEOTIDE SEQUENCE [LARGE SCALE GENOMIC DNA]</scope>
    <source>
        <strain evidence="2 3">DSM 43805</strain>
    </source>
</reference>
<evidence type="ECO:0000256" key="1">
    <source>
        <dbReference type="SAM" id="Phobius"/>
    </source>
</evidence>
<dbReference type="AlphaFoldDB" id="A0A4R6JVZ3"/>
<protein>
    <submittedName>
        <fullName evidence="2">Uncharacterized protein</fullName>
    </submittedName>
</protein>
<organism evidence="2 3">
    <name type="scientific">Paractinoplanes brasiliensis</name>
    <dbReference type="NCBI Taxonomy" id="52695"/>
    <lineage>
        <taxon>Bacteria</taxon>
        <taxon>Bacillati</taxon>
        <taxon>Actinomycetota</taxon>
        <taxon>Actinomycetes</taxon>
        <taxon>Micromonosporales</taxon>
        <taxon>Micromonosporaceae</taxon>
        <taxon>Paractinoplanes</taxon>
    </lineage>
</organism>
<keyword evidence="1" id="KW-0812">Transmembrane</keyword>
<evidence type="ECO:0000313" key="2">
    <source>
        <dbReference type="EMBL" id="TDO40914.1"/>
    </source>
</evidence>
<dbReference type="Proteomes" id="UP000294901">
    <property type="component" value="Unassembled WGS sequence"/>
</dbReference>
<feature type="transmembrane region" description="Helical" evidence="1">
    <location>
        <begin position="49"/>
        <end position="74"/>
    </location>
</feature>
<feature type="transmembrane region" description="Helical" evidence="1">
    <location>
        <begin position="6"/>
        <end position="28"/>
    </location>
</feature>
<keyword evidence="1" id="KW-0472">Membrane</keyword>
<name>A0A4R6JVZ3_9ACTN</name>
<dbReference type="EMBL" id="SNWR01000001">
    <property type="protein sequence ID" value="TDO40914.1"/>
    <property type="molecule type" value="Genomic_DNA"/>
</dbReference>
<gene>
    <name evidence="2" type="ORF">C8E87_4634</name>
</gene>
<comment type="caution">
    <text evidence="2">The sequence shown here is derived from an EMBL/GenBank/DDBJ whole genome shotgun (WGS) entry which is preliminary data.</text>
</comment>
<proteinExistence type="predicted"/>
<evidence type="ECO:0000313" key="3">
    <source>
        <dbReference type="Proteomes" id="UP000294901"/>
    </source>
</evidence>
<sequence>MTFHQSSAVSVVTVLTAATVVVAGYRLGHHPFAGRARQRQKRAARHTQPNAWIPTAQFMTVLLVVLAVMFAAAYDAGN</sequence>
<keyword evidence="1" id="KW-1133">Transmembrane helix</keyword>
<accession>A0A4R6JVZ3</accession>
<keyword evidence="3" id="KW-1185">Reference proteome</keyword>